<keyword evidence="2" id="KW-1185">Reference proteome</keyword>
<accession>A0ABU9DRR5</accession>
<evidence type="ECO:0000313" key="1">
    <source>
        <dbReference type="EMBL" id="MEK8131399.1"/>
    </source>
</evidence>
<dbReference type="EMBL" id="JBBPCC010000021">
    <property type="protein sequence ID" value="MEK8131399.1"/>
    <property type="molecule type" value="Genomic_DNA"/>
</dbReference>
<proteinExistence type="predicted"/>
<protein>
    <submittedName>
        <fullName evidence="1">Uncharacterized protein</fullName>
    </submittedName>
</protein>
<name>A0ABU9DRR5_9BACL</name>
<sequence>MKIKLIEGPMAQSGSLIKQVAPVLQKKAVEQYTELQKAAGK</sequence>
<gene>
    <name evidence="1" type="ORF">WMW72_26160</name>
</gene>
<dbReference type="Proteomes" id="UP001469365">
    <property type="component" value="Unassembled WGS sequence"/>
</dbReference>
<evidence type="ECO:0000313" key="2">
    <source>
        <dbReference type="Proteomes" id="UP001469365"/>
    </source>
</evidence>
<comment type="caution">
    <text evidence="1">The sequence shown here is derived from an EMBL/GenBank/DDBJ whole genome shotgun (WGS) entry which is preliminary data.</text>
</comment>
<organism evidence="1 2">
    <name type="scientific">Paenibacillus filicis</name>
    <dbReference type="NCBI Taxonomy" id="669464"/>
    <lineage>
        <taxon>Bacteria</taxon>
        <taxon>Bacillati</taxon>
        <taxon>Bacillota</taxon>
        <taxon>Bacilli</taxon>
        <taxon>Bacillales</taxon>
        <taxon>Paenibacillaceae</taxon>
        <taxon>Paenibacillus</taxon>
    </lineage>
</organism>
<reference evidence="1 2" key="1">
    <citation type="submission" date="2024-04" db="EMBL/GenBank/DDBJ databases">
        <title>draft genome sequnece of Paenibacillus filicis.</title>
        <authorList>
            <person name="Kim D.-U."/>
        </authorList>
    </citation>
    <scope>NUCLEOTIDE SEQUENCE [LARGE SCALE GENOMIC DNA]</scope>
    <source>
        <strain evidence="1 2">KACC14197</strain>
    </source>
</reference>
<dbReference type="RefSeq" id="WP_341418535.1">
    <property type="nucleotide sequence ID" value="NZ_JBBPCC010000021.1"/>
</dbReference>